<dbReference type="EMBL" id="CP039347">
    <property type="protein sequence ID" value="QCD88086.1"/>
    <property type="molecule type" value="Genomic_DNA"/>
</dbReference>
<gene>
    <name evidence="2" type="ORF">DEO72_LG3g2626</name>
</gene>
<name>A0A4D6LIA9_VIGUN</name>
<dbReference type="AlphaFoldDB" id="A0A4D6LIA9"/>
<keyword evidence="3" id="KW-1185">Reference proteome</keyword>
<feature type="region of interest" description="Disordered" evidence="1">
    <location>
        <begin position="1"/>
        <end position="23"/>
    </location>
</feature>
<evidence type="ECO:0000313" key="3">
    <source>
        <dbReference type="Proteomes" id="UP000501690"/>
    </source>
</evidence>
<reference evidence="2 3" key="1">
    <citation type="submission" date="2019-04" db="EMBL/GenBank/DDBJ databases">
        <title>An improved genome assembly and genetic linkage map for asparagus bean, Vigna unguiculata ssp. sesquipedialis.</title>
        <authorList>
            <person name="Xia Q."/>
            <person name="Zhang R."/>
            <person name="Dong Y."/>
        </authorList>
    </citation>
    <scope>NUCLEOTIDE SEQUENCE [LARGE SCALE GENOMIC DNA]</scope>
    <source>
        <tissue evidence="2">Leaf</tissue>
    </source>
</reference>
<organism evidence="2 3">
    <name type="scientific">Vigna unguiculata</name>
    <name type="common">Cowpea</name>
    <dbReference type="NCBI Taxonomy" id="3917"/>
    <lineage>
        <taxon>Eukaryota</taxon>
        <taxon>Viridiplantae</taxon>
        <taxon>Streptophyta</taxon>
        <taxon>Embryophyta</taxon>
        <taxon>Tracheophyta</taxon>
        <taxon>Spermatophyta</taxon>
        <taxon>Magnoliopsida</taxon>
        <taxon>eudicotyledons</taxon>
        <taxon>Gunneridae</taxon>
        <taxon>Pentapetalae</taxon>
        <taxon>rosids</taxon>
        <taxon>fabids</taxon>
        <taxon>Fabales</taxon>
        <taxon>Fabaceae</taxon>
        <taxon>Papilionoideae</taxon>
        <taxon>50 kb inversion clade</taxon>
        <taxon>NPAAA clade</taxon>
        <taxon>indigoferoid/millettioid clade</taxon>
        <taxon>Phaseoleae</taxon>
        <taxon>Vigna</taxon>
    </lineage>
</organism>
<dbReference type="Proteomes" id="UP000501690">
    <property type="component" value="Linkage Group LG3"/>
</dbReference>
<evidence type="ECO:0000256" key="1">
    <source>
        <dbReference type="SAM" id="MobiDB-lite"/>
    </source>
</evidence>
<proteinExistence type="predicted"/>
<sequence>MGAESESHQTAPTLADPRRRRTCSPDMRETAAFRSIAEVDLTVDGVVWHHRALRLHRRDQ</sequence>
<evidence type="ECO:0000313" key="2">
    <source>
        <dbReference type="EMBL" id="QCD88086.1"/>
    </source>
</evidence>
<protein>
    <submittedName>
        <fullName evidence="2">Uncharacterized protein</fullName>
    </submittedName>
</protein>
<accession>A0A4D6LIA9</accession>